<keyword evidence="2" id="KW-1185">Reference proteome</keyword>
<accession>A0ACC1SPB9</accession>
<evidence type="ECO:0000313" key="1">
    <source>
        <dbReference type="EMBL" id="KAJ3543885.1"/>
    </source>
</evidence>
<proteinExistence type="predicted"/>
<sequence length="393" mass="45408">MEEAGSQGPLVKVPNEIFQMIVASSNWAGVHSLSRVNKGFREHLIPLLFRKVCFRGTQAKVCWMLQWFLSVRTNKEIYCTIETATIAIPDWTDNVTSEAITVLPPPQWSIAIKSLSVTIHEALYHMKELRVLSLHLGHWYHWQSDMIVDHLKVFGYWPHLHSLRIEGPRETGTKGSGRVKLFDWMLLQCDPHTIKALHLEHREDYYSYKVAALYPNVERLHLRFNDAQASQPGWLTTLIDQPLIKIQEDFPGLKWLILSERNVQPVGRLNALPIGEILFRLILRLCRDLGEFEHLERFAFPLNHRRLGPAVMADMFVGDGRMTQSPEYLSVWYGRVIQIVSVVCPNLKEICILDNYPVYYRGSRPAEGGMMTTRRLELPRKSCWNQFPAGLVD</sequence>
<name>A0ACC1SPB9_9HYPO</name>
<dbReference type="Proteomes" id="UP001148629">
    <property type="component" value="Unassembled WGS sequence"/>
</dbReference>
<gene>
    <name evidence="1" type="ORF">NM208_g3347</name>
</gene>
<reference evidence="1" key="1">
    <citation type="submission" date="2022-08" db="EMBL/GenBank/DDBJ databases">
        <title>Genome Sequence of Fusarium decemcellulare.</title>
        <authorList>
            <person name="Buettner E."/>
        </authorList>
    </citation>
    <scope>NUCLEOTIDE SEQUENCE</scope>
    <source>
        <strain evidence="1">Babe19</strain>
    </source>
</reference>
<dbReference type="EMBL" id="JANRMS010000223">
    <property type="protein sequence ID" value="KAJ3543885.1"/>
    <property type="molecule type" value="Genomic_DNA"/>
</dbReference>
<comment type="caution">
    <text evidence="1">The sequence shown here is derived from an EMBL/GenBank/DDBJ whole genome shotgun (WGS) entry which is preliminary data.</text>
</comment>
<organism evidence="1 2">
    <name type="scientific">Fusarium decemcellulare</name>
    <dbReference type="NCBI Taxonomy" id="57161"/>
    <lineage>
        <taxon>Eukaryota</taxon>
        <taxon>Fungi</taxon>
        <taxon>Dikarya</taxon>
        <taxon>Ascomycota</taxon>
        <taxon>Pezizomycotina</taxon>
        <taxon>Sordariomycetes</taxon>
        <taxon>Hypocreomycetidae</taxon>
        <taxon>Hypocreales</taxon>
        <taxon>Nectriaceae</taxon>
        <taxon>Fusarium</taxon>
        <taxon>Fusarium decemcellulare species complex</taxon>
    </lineage>
</organism>
<evidence type="ECO:0000313" key="2">
    <source>
        <dbReference type="Proteomes" id="UP001148629"/>
    </source>
</evidence>
<protein>
    <submittedName>
        <fullName evidence="1">Uncharacterized protein</fullName>
    </submittedName>
</protein>